<dbReference type="SMART" id="SM01286">
    <property type="entry name" value="SPT16"/>
    <property type="match status" value="1"/>
</dbReference>
<dbReference type="FunFam" id="2.30.29.30:FF:000017">
    <property type="entry name" value="FACT complex subunit SPT16"/>
    <property type="match status" value="1"/>
</dbReference>
<comment type="function">
    <text evidence="10 11">Component of the FACT complex, a general chromatin factor that acts to reorganize nucleosomes. The FACT complex is involved in multiple processes that require DNA as a template such as mRNA elongation, DNA replication and DNA repair. During transcription elongation the FACT complex acts as a histone chaperone that both destabilizes and restores nucleosomal structure. It facilitates the passage of RNA polymerase II and transcription by promoting the dissociation of one histone H2A-H2B dimer from the nucleosome, then subsequently promotes the reestablishment of the nucleosome following the passage of RNA polymerase II.</text>
</comment>
<dbReference type="InterPro" id="IPR029148">
    <property type="entry name" value="FACT-SPT16_Nlobe"/>
</dbReference>
<comment type="similarity">
    <text evidence="1 11">Belongs to the peptidase M24 family. SPT16 subfamily.</text>
</comment>
<dbReference type="Gene3D" id="3.90.230.10">
    <property type="entry name" value="Creatinase/methionine aminopeptidase superfamily"/>
    <property type="match status" value="1"/>
</dbReference>
<gene>
    <name evidence="17" type="ORF">EI97DRAFT_462837</name>
</gene>
<proteinExistence type="inferred from homology"/>
<dbReference type="PANTHER" id="PTHR13980:SF15">
    <property type="entry name" value="FACT COMPLEX SUBUNIT SPT16"/>
    <property type="match status" value="1"/>
</dbReference>
<keyword evidence="5 11" id="KW-0805">Transcription regulation</keyword>
<dbReference type="InterPro" id="IPR040258">
    <property type="entry name" value="Spt16"/>
</dbReference>
<feature type="compositionally biased region" description="Basic and acidic residues" evidence="13">
    <location>
        <begin position="473"/>
        <end position="498"/>
    </location>
</feature>
<feature type="coiled-coil region" evidence="12">
    <location>
        <begin position="620"/>
        <end position="647"/>
    </location>
</feature>
<dbReference type="GO" id="GO:0034728">
    <property type="term" value="P:nucleosome organization"/>
    <property type="evidence" value="ECO:0007669"/>
    <property type="project" value="UniProtKB-ARBA"/>
</dbReference>
<accession>A0A6A6J5K9</accession>
<dbReference type="InterPro" id="IPR029149">
    <property type="entry name" value="Creatin/AminoP/Spt16_N"/>
</dbReference>
<dbReference type="GO" id="GO:0035101">
    <property type="term" value="C:FACT complex"/>
    <property type="evidence" value="ECO:0007669"/>
    <property type="project" value="UniProtKB-UniRule"/>
</dbReference>
<dbReference type="PANTHER" id="PTHR13980">
    <property type="entry name" value="CDC68 RELATED"/>
    <property type="match status" value="1"/>
</dbReference>
<dbReference type="EMBL" id="ML986542">
    <property type="protein sequence ID" value="KAF2271423.1"/>
    <property type="molecule type" value="Genomic_DNA"/>
</dbReference>
<dbReference type="SUPFAM" id="SSF55920">
    <property type="entry name" value="Creatinase/aminopeptidase"/>
    <property type="match status" value="1"/>
</dbReference>
<dbReference type="GO" id="GO:0006368">
    <property type="term" value="P:transcription elongation by RNA polymerase II"/>
    <property type="evidence" value="ECO:0007669"/>
    <property type="project" value="TreeGrafter"/>
</dbReference>
<keyword evidence="9 11" id="KW-0539">Nucleus</keyword>
<dbReference type="Gene3D" id="2.30.29.150">
    <property type="match status" value="1"/>
</dbReference>
<dbReference type="FunFam" id="3.40.350.10:FF:000006">
    <property type="entry name" value="FACT complex subunit SPT16"/>
    <property type="match status" value="1"/>
</dbReference>
<dbReference type="InterPro" id="IPR013719">
    <property type="entry name" value="RTT106/SPT16-like_middle_dom"/>
</dbReference>
<dbReference type="FunFam" id="3.90.230.10:FF:000005">
    <property type="entry name" value="FACT complex subunit spt16"/>
    <property type="match status" value="1"/>
</dbReference>
<dbReference type="GO" id="GO:0006260">
    <property type="term" value="P:DNA replication"/>
    <property type="evidence" value="ECO:0007669"/>
    <property type="project" value="UniProtKB-KW"/>
</dbReference>
<dbReference type="GeneID" id="54554484"/>
<evidence type="ECO:0000256" key="13">
    <source>
        <dbReference type="SAM" id="MobiDB-lite"/>
    </source>
</evidence>
<dbReference type="InterPro" id="IPR000994">
    <property type="entry name" value="Pept_M24"/>
</dbReference>
<dbReference type="Gene3D" id="2.30.29.30">
    <property type="entry name" value="Pleckstrin-homology domain (PH domain)/Phosphotyrosine-binding domain (PTB)"/>
    <property type="match status" value="1"/>
</dbReference>
<feature type="region of interest" description="Disordered" evidence="13">
    <location>
        <begin position="470"/>
        <end position="504"/>
    </location>
</feature>
<comment type="subcellular location">
    <subcellularLocation>
        <location evidence="11">Nucleus</location>
    </subcellularLocation>
    <subcellularLocation>
        <location evidence="11">Chromosome</location>
    </subcellularLocation>
</comment>
<protein>
    <recommendedName>
        <fullName evidence="11">FACT complex subunit</fullName>
    </recommendedName>
</protein>
<evidence type="ECO:0000259" key="15">
    <source>
        <dbReference type="SMART" id="SM01286"/>
    </source>
</evidence>
<keyword evidence="2 11" id="KW-0158">Chromosome</keyword>
<dbReference type="GO" id="GO:0031491">
    <property type="term" value="F:nucleosome binding"/>
    <property type="evidence" value="ECO:0007669"/>
    <property type="project" value="TreeGrafter"/>
</dbReference>
<dbReference type="InterPro" id="IPR048969">
    <property type="entry name" value="FACT_SPT16_C"/>
</dbReference>
<evidence type="ECO:0000256" key="4">
    <source>
        <dbReference type="ARBA" id="ARBA00022763"/>
    </source>
</evidence>
<dbReference type="Pfam" id="PF21091">
    <property type="entry name" value="SPT16_C"/>
    <property type="match status" value="1"/>
</dbReference>
<evidence type="ECO:0000256" key="9">
    <source>
        <dbReference type="ARBA" id="ARBA00023242"/>
    </source>
</evidence>
<evidence type="ECO:0000256" key="10">
    <source>
        <dbReference type="ARBA" id="ARBA00025370"/>
    </source>
</evidence>
<dbReference type="FunFam" id="2.30.29.150:FF:000002">
    <property type="entry name" value="FACT complex subunit SPT16"/>
    <property type="match status" value="1"/>
</dbReference>
<evidence type="ECO:0000259" key="14">
    <source>
        <dbReference type="SMART" id="SM01285"/>
    </source>
</evidence>
<evidence type="ECO:0000256" key="2">
    <source>
        <dbReference type="ARBA" id="ARBA00022454"/>
    </source>
</evidence>
<comment type="subunit">
    <text evidence="11">Component of the FACT complex.</text>
</comment>
<dbReference type="InterPro" id="IPR011993">
    <property type="entry name" value="PH-like_dom_sf"/>
</dbReference>
<dbReference type="Gene3D" id="3.40.350.10">
    <property type="entry name" value="Creatinase/prolidase N-terminal domain"/>
    <property type="match status" value="1"/>
</dbReference>
<keyword evidence="8 11" id="KW-0234">DNA repair</keyword>
<keyword evidence="4 11" id="KW-0227">DNA damage</keyword>
<keyword evidence="3 11" id="KW-0235">DNA replication</keyword>
<dbReference type="Pfam" id="PF14826">
    <property type="entry name" value="FACT-Spt16_Nlob"/>
    <property type="match status" value="1"/>
</dbReference>
<organism evidence="17 18">
    <name type="scientific">Westerdykella ornata</name>
    <dbReference type="NCBI Taxonomy" id="318751"/>
    <lineage>
        <taxon>Eukaryota</taxon>
        <taxon>Fungi</taxon>
        <taxon>Dikarya</taxon>
        <taxon>Ascomycota</taxon>
        <taxon>Pezizomycotina</taxon>
        <taxon>Dothideomycetes</taxon>
        <taxon>Pleosporomycetidae</taxon>
        <taxon>Pleosporales</taxon>
        <taxon>Sporormiaceae</taxon>
        <taxon>Westerdykella</taxon>
    </lineage>
</organism>
<evidence type="ECO:0000256" key="1">
    <source>
        <dbReference type="ARBA" id="ARBA00010779"/>
    </source>
</evidence>
<dbReference type="Pfam" id="PF00557">
    <property type="entry name" value="Peptidase_M24"/>
    <property type="match status" value="1"/>
</dbReference>
<evidence type="ECO:0000256" key="5">
    <source>
        <dbReference type="ARBA" id="ARBA00023015"/>
    </source>
</evidence>
<evidence type="ECO:0000313" key="17">
    <source>
        <dbReference type="EMBL" id="KAF2271423.1"/>
    </source>
</evidence>
<evidence type="ECO:0000256" key="12">
    <source>
        <dbReference type="SAM" id="Coils"/>
    </source>
</evidence>
<feature type="domain" description="Histone chaperone RTT106/FACT complex subunit SPT16-like middle" evidence="16">
    <location>
        <begin position="814"/>
        <end position="904"/>
    </location>
</feature>
<dbReference type="InterPro" id="IPR013953">
    <property type="entry name" value="FACT_SPT16_M"/>
</dbReference>
<evidence type="ECO:0000313" key="18">
    <source>
        <dbReference type="Proteomes" id="UP000800097"/>
    </source>
</evidence>
<dbReference type="AlphaFoldDB" id="A0A6A6J5K9"/>
<evidence type="ECO:0000256" key="3">
    <source>
        <dbReference type="ARBA" id="ARBA00022705"/>
    </source>
</evidence>
<evidence type="ECO:0000259" key="16">
    <source>
        <dbReference type="SMART" id="SM01287"/>
    </source>
</evidence>
<feature type="domain" description="FACT complex subunit SPT16 middle" evidence="15">
    <location>
        <begin position="541"/>
        <end position="691"/>
    </location>
</feature>
<dbReference type="FunFam" id="2.30.29.210:FF:000001">
    <property type="entry name" value="FACT complex subunit spt16"/>
    <property type="match status" value="1"/>
</dbReference>
<dbReference type="SMART" id="SM01285">
    <property type="entry name" value="FACT-Spt16_Nlob"/>
    <property type="match status" value="1"/>
</dbReference>
<keyword evidence="6 12" id="KW-0175">Coiled coil</keyword>
<evidence type="ECO:0000256" key="11">
    <source>
        <dbReference type="RuleBase" id="RU367052"/>
    </source>
</evidence>
<dbReference type="GO" id="GO:0010468">
    <property type="term" value="P:regulation of gene expression"/>
    <property type="evidence" value="ECO:0007669"/>
    <property type="project" value="UniProtKB-ARBA"/>
</dbReference>
<reference evidence="17" key="1">
    <citation type="journal article" date="2020" name="Stud. Mycol.">
        <title>101 Dothideomycetes genomes: a test case for predicting lifestyles and emergence of pathogens.</title>
        <authorList>
            <person name="Haridas S."/>
            <person name="Albert R."/>
            <person name="Binder M."/>
            <person name="Bloem J."/>
            <person name="Labutti K."/>
            <person name="Salamov A."/>
            <person name="Andreopoulos B."/>
            <person name="Baker S."/>
            <person name="Barry K."/>
            <person name="Bills G."/>
            <person name="Bluhm B."/>
            <person name="Cannon C."/>
            <person name="Castanera R."/>
            <person name="Culley D."/>
            <person name="Daum C."/>
            <person name="Ezra D."/>
            <person name="Gonzalez J."/>
            <person name="Henrissat B."/>
            <person name="Kuo A."/>
            <person name="Liang C."/>
            <person name="Lipzen A."/>
            <person name="Lutzoni F."/>
            <person name="Magnuson J."/>
            <person name="Mondo S."/>
            <person name="Nolan M."/>
            <person name="Ohm R."/>
            <person name="Pangilinan J."/>
            <person name="Park H.-J."/>
            <person name="Ramirez L."/>
            <person name="Alfaro M."/>
            <person name="Sun H."/>
            <person name="Tritt A."/>
            <person name="Yoshinaga Y."/>
            <person name="Zwiers L.-H."/>
            <person name="Turgeon B."/>
            <person name="Goodwin S."/>
            <person name="Spatafora J."/>
            <person name="Crous P."/>
            <person name="Grigoriev I."/>
        </authorList>
    </citation>
    <scope>NUCLEOTIDE SEQUENCE</scope>
    <source>
        <strain evidence="17">CBS 379.55</strain>
    </source>
</reference>
<feature type="region of interest" description="Disordered" evidence="13">
    <location>
        <begin position="930"/>
        <end position="1027"/>
    </location>
</feature>
<dbReference type="Proteomes" id="UP000800097">
    <property type="component" value="Unassembled WGS sequence"/>
</dbReference>
<dbReference type="Pfam" id="PF24824">
    <property type="entry name" value="PH_SPT16"/>
    <property type="match status" value="1"/>
</dbReference>
<dbReference type="RefSeq" id="XP_033648962.1">
    <property type="nucleotide sequence ID" value="XM_033801309.1"/>
</dbReference>
<dbReference type="Pfam" id="PF08512">
    <property type="entry name" value="Rttp106-like_middle"/>
    <property type="match status" value="1"/>
</dbReference>
<evidence type="ECO:0000256" key="6">
    <source>
        <dbReference type="ARBA" id="ARBA00023054"/>
    </source>
</evidence>
<dbReference type="InterPro" id="IPR036005">
    <property type="entry name" value="Creatinase/aminopeptidase-like"/>
</dbReference>
<dbReference type="OrthoDB" id="10251642at2759"/>
<sequence>MADDIVIDKQLFHERLEKFVTQWKADKRSGDQLFNGAASIATVVGKASDPGSYLKPAAFQLWLLGYEFPHTLFILTPDLLQIVTTKKKATYLEPLKGGKVAVDIIVRGKDPEENKKQFEKCVETIKNAGKKVAILKKDNATGGFADEWKAAFQAADIKEEDQVDLAPILSNAALSVKDERELRLMRDASRASSAVLTNYFVEEMSDILDQDRKITHKALANKVSEKIDDTGFFQKQKLPKGFDPMQLDWCLAPTVQSGGNYDLKFNNEPDESNLHAGVIVAALGLRYQTYGCVVARTYMVDPQRKEHEANYKLLLSVHETIIKSIKAGVIARDVYNRALNMVKSKKPELEKHFPKNVGYGIGTENKDGTLLLSGKNTRTLKDGMTLVVSTSFADLEFPGAKDKRSKTYSLILCDTVRVGVSDGVAFTKDAPSDFDEISFFFGDEDEEEKKPKAKKERPAIAKTNITATRTRHERATNQDAEKEEMRRQHQKELHEKKQQQGLETYGLGAKALNGTEEKKFKRFESYKRDNQLPSAVANLEILVDKKNLTVILPIMGRPVPFHIHTIKNASHTPENDFTSLRINFLSPGQGVGRKDDQPFEDPNAHFIRSLTFRSHDIERIENITRDITELKKEVVRREQEKKQMEDVVEQDKLIPLKNKRPATLDLVFMRPALDGKRMPGTVEIHQNGLRYIHGMGQIKVDILFSNIKHLFFQPSQHELIVIIHVHLKNPIMIGKKKARDVQFVREATEMQFDETGNRKRRHKFGDEEEFEQEQEERRRRAQLDKEFKNFAEKIADAGRNENVSVDIPYRELGFNGVPSRSSVLIQPTTDCLVQLTEPPFTCITLSEIEIVHLERVQFGLRNFDMVIVFKDFNRPPVHINTIPVESLDPVKDWLDSVDIPFSEGPLNLNWATIMKTVTSDPHAFFADGGWSFLNTESDDEDEDQEEEESAFEVSESELEDASESSEDDSDFDENASDEMSDEGDEEELSEEGEDWDELEKKAAKKDRESHLNGSDDDRKGKSGKRKR</sequence>
<feature type="domain" description="FACT complex subunit SPT16 N-terminal lobe" evidence="14">
    <location>
        <begin position="7"/>
        <end position="169"/>
    </location>
</feature>
<name>A0A6A6J5K9_WESOR</name>
<feature type="compositionally biased region" description="Acidic residues" evidence="13">
    <location>
        <begin position="936"/>
        <end position="997"/>
    </location>
</feature>
<dbReference type="Gene3D" id="2.30.29.210">
    <property type="entry name" value="FACT complex subunit Spt16p/Cdc68p"/>
    <property type="match status" value="1"/>
</dbReference>
<feature type="compositionally biased region" description="Basic and acidic residues" evidence="13">
    <location>
        <begin position="998"/>
        <end position="1020"/>
    </location>
</feature>
<evidence type="ECO:0000256" key="7">
    <source>
        <dbReference type="ARBA" id="ARBA00023163"/>
    </source>
</evidence>
<dbReference type="GO" id="GO:0006281">
    <property type="term" value="P:DNA repair"/>
    <property type="evidence" value="ECO:0007669"/>
    <property type="project" value="UniProtKB-UniRule"/>
</dbReference>
<dbReference type="Pfam" id="PF08644">
    <property type="entry name" value="SPT16"/>
    <property type="match status" value="1"/>
</dbReference>
<keyword evidence="18" id="KW-1185">Reference proteome</keyword>
<keyword evidence="7 11" id="KW-0804">Transcription</keyword>
<dbReference type="SMART" id="SM01287">
    <property type="entry name" value="Rtt106"/>
    <property type="match status" value="1"/>
</dbReference>
<dbReference type="InterPro" id="IPR056595">
    <property type="entry name" value="Fact-SPT16_PH"/>
</dbReference>
<evidence type="ECO:0000256" key="8">
    <source>
        <dbReference type="ARBA" id="ARBA00023204"/>
    </source>
</evidence>
<feature type="region of interest" description="Disordered" evidence="13">
    <location>
        <begin position="754"/>
        <end position="778"/>
    </location>
</feature>